<accession>A0A8X6NFS5</accession>
<dbReference type="Proteomes" id="UP000887013">
    <property type="component" value="Unassembled WGS sequence"/>
</dbReference>
<comment type="caution">
    <text evidence="1">The sequence shown here is derived from an EMBL/GenBank/DDBJ whole genome shotgun (WGS) entry which is preliminary data.</text>
</comment>
<evidence type="ECO:0000313" key="1">
    <source>
        <dbReference type="EMBL" id="GFT12351.1"/>
    </source>
</evidence>
<dbReference type="EMBL" id="BMAW01009165">
    <property type="protein sequence ID" value="GFT12351.1"/>
    <property type="molecule type" value="Genomic_DNA"/>
</dbReference>
<reference evidence="1" key="1">
    <citation type="submission" date="2020-08" db="EMBL/GenBank/DDBJ databases">
        <title>Multicomponent nature underlies the extraordinary mechanical properties of spider dragline silk.</title>
        <authorList>
            <person name="Kono N."/>
            <person name="Nakamura H."/>
            <person name="Mori M."/>
            <person name="Yoshida Y."/>
            <person name="Ohtoshi R."/>
            <person name="Malay A.D."/>
            <person name="Moran D.A.P."/>
            <person name="Tomita M."/>
            <person name="Numata K."/>
            <person name="Arakawa K."/>
        </authorList>
    </citation>
    <scope>NUCLEOTIDE SEQUENCE</scope>
</reference>
<evidence type="ECO:0000313" key="2">
    <source>
        <dbReference type="Proteomes" id="UP000887013"/>
    </source>
</evidence>
<sequence length="79" mass="8854">MQTYTSYGKEPSSFYSEKSLLGINVIISVKASSNHPSCLNEKKCGLLQLHRRVMGSYYVADNVVSQILWISPLHCMSDV</sequence>
<keyword evidence="2" id="KW-1185">Reference proteome</keyword>
<organism evidence="1 2">
    <name type="scientific">Nephila pilipes</name>
    <name type="common">Giant wood spider</name>
    <name type="synonym">Nephila maculata</name>
    <dbReference type="NCBI Taxonomy" id="299642"/>
    <lineage>
        <taxon>Eukaryota</taxon>
        <taxon>Metazoa</taxon>
        <taxon>Ecdysozoa</taxon>
        <taxon>Arthropoda</taxon>
        <taxon>Chelicerata</taxon>
        <taxon>Arachnida</taxon>
        <taxon>Araneae</taxon>
        <taxon>Araneomorphae</taxon>
        <taxon>Entelegynae</taxon>
        <taxon>Araneoidea</taxon>
        <taxon>Nephilidae</taxon>
        <taxon>Nephila</taxon>
    </lineage>
</organism>
<dbReference type="AlphaFoldDB" id="A0A8X6NFS5"/>
<name>A0A8X6NFS5_NEPPI</name>
<proteinExistence type="predicted"/>
<protein>
    <submittedName>
        <fullName evidence="1">Uncharacterized protein</fullName>
    </submittedName>
</protein>
<gene>
    <name evidence="1" type="ORF">NPIL_448071</name>
</gene>